<dbReference type="PROSITE" id="PS51482">
    <property type="entry name" value="DEGV"/>
    <property type="match status" value="1"/>
</dbReference>
<dbReference type="STRING" id="94869.SAMN04488529_106125"/>
<dbReference type="NCBIfam" id="TIGR00762">
    <property type="entry name" value="DegV"/>
    <property type="match status" value="1"/>
</dbReference>
<gene>
    <name evidence="3" type="ORF">SAMN04488529_106125</name>
</gene>
<dbReference type="Proteomes" id="UP000198597">
    <property type="component" value="Unassembled WGS sequence"/>
</dbReference>
<protein>
    <submittedName>
        <fullName evidence="3">EDD domain protein, DegV family</fullName>
    </submittedName>
</protein>
<comment type="function">
    <text evidence="1">May bind long-chain fatty acids, such as palmitate, and may play a role in lipid transport or fatty acid metabolism.</text>
</comment>
<name>A0A1H0T913_9CLOT</name>
<dbReference type="AlphaFoldDB" id="A0A1H0T913"/>
<evidence type="ECO:0000256" key="2">
    <source>
        <dbReference type="ARBA" id="ARBA00023121"/>
    </source>
</evidence>
<evidence type="ECO:0000313" key="4">
    <source>
        <dbReference type="Proteomes" id="UP000198597"/>
    </source>
</evidence>
<dbReference type="PANTHER" id="PTHR33434:SF3">
    <property type="entry name" value="DEGV DOMAIN-CONTAINING PROTEIN YITS"/>
    <property type="match status" value="1"/>
</dbReference>
<dbReference type="GO" id="GO:0008289">
    <property type="term" value="F:lipid binding"/>
    <property type="evidence" value="ECO:0007669"/>
    <property type="project" value="UniProtKB-KW"/>
</dbReference>
<dbReference type="InterPro" id="IPR043168">
    <property type="entry name" value="DegV_C"/>
</dbReference>
<dbReference type="Gene3D" id="3.40.50.10170">
    <property type="match status" value="1"/>
</dbReference>
<keyword evidence="2" id="KW-0446">Lipid-binding</keyword>
<dbReference type="PANTHER" id="PTHR33434">
    <property type="entry name" value="DEGV DOMAIN-CONTAINING PROTEIN DR_1986-RELATED"/>
    <property type="match status" value="1"/>
</dbReference>
<dbReference type="RefSeq" id="WP_089969890.1">
    <property type="nucleotide sequence ID" value="NZ_FNJM01000006.1"/>
</dbReference>
<dbReference type="OrthoDB" id="9781230at2"/>
<organism evidence="3 4">
    <name type="scientific">Clostridium gasigenes</name>
    <dbReference type="NCBI Taxonomy" id="94869"/>
    <lineage>
        <taxon>Bacteria</taxon>
        <taxon>Bacillati</taxon>
        <taxon>Bacillota</taxon>
        <taxon>Clostridia</taxon>
        <taxon>Eubacteriales</taxon>
        <taxon>Clostridiaceae</taxon>
        <taxon>Clostridium</taxon>
    </lineage>
</organism>
<dbReference type="InterPro" id="IPR003797">
    <property type="entry name" value="DegV"/>
</dbReference>
<dbReference type="EMBL" id="FNJM01000006">
    <property type="protein sequence ID" value="SDP50281.1"/>
    <property type="molecule type" value="Genomic_DNA"/>
</dbReference>
<keyword evidence="4" id="KW-1185">Reference proteome</keyword>
<dbReference type="SUPFAM" id="SSF82549">
    <property type="entry name" value="DAK1/DegV-like"/>
    <property type="match status" value="1"/>
</dbReference>
<dbReference type="InterPro" id="IPR050270">
    <property type="entry name" value="DegV_domain_contain"/>
</dbReference>
<dbReference type="Pfam" id="PF02645">
    <property type="entry name" value="DegV"/>
    <property type="match status" value="1"/>
</dbReference>
<evidence type="ECO:0000256" key="1">
    <source>
        <dbReference type="ARBA" id="ARBA00003238"/>
    </source>
</evidence>
<sequence length="281" mass="30547">MQKIALITDSSCDLSLETLKENNINMLPLNIIYSYGEFEDRVSITPEEVYEKLGIEIPSTSLPSTKKINSVLTKLEEEGYTHVIAITISSGLSGTFNAVRLALEDHPKLISHVYDTKMLAYGEGMIVLEAAKAIKEGQSFENIISNLPKLRGRISAYFTLNTLEYLKIGGRIGKVAGTIGELLNLKPVIGVDDNGVYYTACKARGRKQALSKLTDILKEALSKGKCKIQVLQGGALEEGRAYLESIKNLENIVEIGIASISPALGVHVGPGLIGLAIHKIY</sequence>
<evidence type="ECO:0000313" key="3">
    <source>
        <dbReference type="EMBL" id="SDP50281.1"/>
    </source>
</evidence>
<accession>A0A1H0T913</accession>
<reference evidence="3 4" key="1">
    <citation type="submission" date="2016-10" db="EMBL/GenBank/DDBJ databases">
        <authorList>
            <person name="de Groot N.N."/>
        </authorList>
    </citation>
    <scope>NUCLEOTIDE SEQUENCE [LARGE SCALE GENOMIC DNA]</scope>
    <source>
        <strain evidence="3 4">DSM 12272</strain>
    </source>
</reference>
<proteinExistence type="predicted"/>
<dbReference type="Gene3D" id="3.30.1180.10">
    <property type="match status" value="1"/>
</dbReference>